<reference evidence="1" key="1">
    <citation type="submission" date="2022-07" db="EMBL/GenBank/DDBJ databases">
        <title>Phylogenomic reconstructions and comparative analyses of Kickxellomycotina fungi.</title>
        <authorList>
            <person name="Reynolds N.K."/>
            <person name="Stajich J.E."/>
            <person name="Barry K."/>
            <person name="Grigoriev I.V."/>
            <person name="Crous P."/>
            <person name="Smith M.E."/>
        </authorList>
    </citation>
    <scope>NUCLEOTIDE SEQUENCE</scope>
    <source>
        <strain evidence="1">CBS 109366</strain>
    </source>
</reference>
<comment type="caution">
    <text evidence="1">The sequence shown here is derived from an EMBL/GenBank/DDBJ whole genome shotgun (WGS) entry which is preliminary data.</text>
</comment>
<gene>
    <name evidence="1" type="ORF">IWQ57_005937</name>
</gene>
<sequence>MQSAGAPPTEQRVAQSTNQGERFADKYYQSFGTVGRFYTDGSKVIWNGTPFLGADFKATVLPRLQKYYSRFEVAALDVHPLGDDAMVCVSGTVSAGGAKAQFSQQFVLRKESGLSYIVSDSFRLV</sequence>
<name>A0ACC1JL07_9FUNG</name>
<dbReference type="Proteomes" id="UP001140234">
    <property type="component" value="Unassembled WGS sequence"/>
</dbReference>
<evidence type="ECO:0000313" key="1">
    <source>
        <dbReference type="EMBL" id="KAJ2761860.1"/>
    </source>
</evidence>
<accession>A0ACC1JL07</accession>
<evidence type="ECO:0000313" key="2">
    <source>
        <dbReference type="Proteomes" id="UP001140234"/>
    </source>
</evidence>
<proteinExistence type="predicted"/>
<protein>
    <submittedName>
        <fullName evidence="1">Uncharacterized protein</fullName>
    </submittedName>
</protein>
<organism evidence="1 2">
    <name type="scientific">Coemansia nantahalensis</name>
    <dbReference type="NCBI Taxonomy" id="2789366"/>
    <lineage>
        <taxon>Eukaryota</taxon>
        <taxon>Fungi</taxon>
        <taxon>Fungi incertae sedis</taxon>
        <taxon>Zoopagomycota</taxon>
        <taxon>Kickxellomycotina</taxon>
        <taxon>Kickxellomycetes</taxon>
        <taxon>Kickxellales</taxon>
        <taxon>Kickxellaceae</taxon>
        <taxon>Coemansia</taxon>
    </lineage>
</organism>
<dbReference type="EMBL" id="JANBUJ010003115">
    <property type="protein sequence ID" value="KAJ2761860.1"/>
    <property type="molecule type" value="Genomic_DNA"/>
</dbReference>
<keyword evidence="2" id="KW-1185">Reference proteome</keyword>